<dbReference type="AlphaFoldDB" id="A0A915HLH4"/>
<keyword evidence="1" id="KW-1185">Reference proteome</keyword>
<organism evidence="1 2">
    <name type="scientific">Romanomermis culicivorax</name>
    <name type="common">Nematode worm</name>
    <dbReference type="NCBI Taxonomy" id="13658"/>
    <lineage>
        <taxon>Eukaryota</taxon>
        <taxon>Metazoa</taxon>
        <taxon>Ecdysozoa</taxon>
        <taxon>Nematoda</taxon>
        <taxon>Enoplea</taxon>
        <taxon>Dorylaimia</taxon>
        <taxon>Mermithida</taxon>
        <taxon>Mermithoidea</taxon>
        <taxon>Mermithidae</taxon>
        <taxon>Romanomermis</taxon>
    </lineage>
</organism>
<sequence length="481" mass="47622">MILFEGEATLLNVPSAFSTRLNKDDVVIIDQKKNSDFNYIPFLKTALPKELSNSATAGSSFLVGFATPLPNPNVKVGLTADVPPIVVVVALPNVEDVVDADGNFSNGRLATGRVVFAETFDVSVNGIDEADVVVAGVPKEKGATAVLAGVAVVVVGATREKGAAGSVGATDVVVAGAAGAPKEKGAAAGAGAAEALVAVVAAAGAPKEKGTAAGAGAAEAAVAGVAIADAPKEKGAAAVVAGVAIAVAPAPKEKGAAAVVAGAAAAPKEKGGAVVAGVAAAVVVVVDVPNENGVAVAAGFGAVVPKLKGVDVAVVASAPNFCGADEPNKSPVVAPKPGPVVVVAGFAVALVPKLKGVVVEGAPKEKPVAVVVVGAAAVDVGLKSEALAVPKLNGDVALAAAGAPNENPVDVVVDAGVPNIAFLIIRFSYKNVECIHIYVYGIAHRKSVDITGKGNFRNRSLSNWKKVFKEPFLRLSKQMKF</sequence>
<proteinExistence type="predicted"/>
<evidence type="ECO:0000313" key="2">
    <source>
        <dbReference type="WBParaSite" id="nRc.2.0.1.t02823-RA"/>
    </source>
</evidence>
<dbReference type="Proteomes" id="UP000887565">
    <property type="component" value="Unplaced"/>
</dbReference>
<name>A0A915HLH4_ROMCU</name>
<accession>A0A915HLH4</accession>
<reference evidence="2" key="1">
    <citation type="submission" date="2022-11" db="UniProtKB">
        <authorList>
            <consortium name="WormBaseParasite"/>
        </authorList>
    </citation>
    <scope>IDENTIFICATION</scope>
</reference>
<evidence type="ECO:0000313" key="1">
    <source>
        <dbReference type="Proteomes" id="UP000887565"/>
    </source>
</evidence>
<dbReference type="WBParaSite" id="nRc.2.0.1.t02823-RA">
    <property type="protein sequence ID" value="nRc.2.0.1.t02823-RA"/>
    <property type="gene ID" value="nRc.2.0.1.g02823"/>
</dbReference>
<protein>
    <submittedName>
        <fullName evidence="2">Uncharacterized protein</fullName>
    </submittedName>
</protein>